<evidence type="ECO:0000313" key="1">
    <source>
        <dbReference type="EMBL" id="EGG50906.1"/>
    </source>
</evidence>
<dbReference type="RefSeq" id="WP_008864958.1">
    <property type="nucleotide sequence ID" value="NZ_CAXTIX010000020.1"/>
</dbReference>
<dbReference type="HOGENOM" id="CLU_044824_1_0_4"/>
<dbReference type="Pfam" id="PF09344">
    <property type="entry name" value="Cas_CT1975"/>
    <property type="match status" value="1"/>
</dbReference>
<name>F3QND4_9BURK</name>
<reference evidence="1 2" key="1">
    <citation type="submission" date="2011-02" db="EMBL/GenBank/DDBJ databases">
        <authorList>
            <person name="Weinstock G."/>
            <person name="Sodergren E."/>
            <person name="Clifton S."/>
            <person name="Fulton L."/>
            <person name="Fulton B."/>
            <person name="Courtney L."/>
            <person name="Fronick C."/>
            <person name="Harrison M."/>
            <person name="Strong C."/>
            <person name="Farmer C."/>
            <person name="Delahaunty K."/>
            <person name="Markovic C."/>
            <person name="Hall O."/>
            <person name="Minx P."/>
            <person name="Tomlinson C."/>
            <person name="Mitreva M."/>
            <person name="Hou S."/>
            <person name="Chen J."/>
            <person name="Wollam A."/>
            <person name="Pepin K.H."/>
            <person name="Johnson M."/>
            <person name="Bhonagiri V."/>
            <person name="Zhang X."/>
            <person name="Suruliraj S."/>
            <person name="Warren W."/>
            <person name="Chinwalla A."/>
            <person name="Mardis E.R."/>
            <person name="Wilson R.K."/>
        </authorList>
    </citation>
    <scope>NUCLEOTIDE SEQUENCE [LARGE SCALE GENOMIC DNA]</scope>
    <source>
        <strain evidence="1 2">YIT 11859</strain>
    </source>
</reference>
<gene>
    <name evidence="1" type="ORF">HMPREF9439_02466</name>
</gene>
<protein>
    <submittedName>
        <fullName evidence="1">CRISPR system CASCADE complex protein CasC</fullName>
    </submittedName>
</protein>
<organism evidence="1 2">
    <name type="scientific">Parasutterella excrementihominis YIT 11859</name>
    <dbReference type="NCBI Taxonomy" id="762966"/>
    <lineage>
        <taxon>Bacteria</taxon>
        <taxon>Pseudomonadati</taxon>
        <taxon>Pseudomonadota</taxon>
        <taxon>Betaproteobacteria</taxon>
        <taxon>Burkholderiales</taxon>
        <taxon>Sutterellaceae</taxon>
        <taxon>Parasutterella</taxon>
    </lineage>
</organism>
<dbReference type="Proteomes" id="UP000005156">
    <property type="component" value="Unassembled WGS sequence"/>
</dbReference>
<proteinExistence type="predicted"/>
<keyword evidence="2" id="KW-1185">Reference proteome</keyword>
<dbReference type="AlphaFoldDB" id="F3QND4"/>
<dbReference type="eggNOG" id="COG1857">
    <property type="taxonomic scope" value="Bacteria"/>
</dbReference>
<sequence length="350" mass="38294">MSNFIQLHFLTAFPAANLNRDDTGAPKTVMFGGATRLRISSQSLKRAWRTSEVFSEQLKKHIGIRTCRIATEAAKIMMDGGVDQKTAVKWAAEIANKLGKAKKDKDSSSLVNTETEQLVHISPEEMEKVRVLAKRLSEEKREPTEEELAIFQNKNHAVDIALFGRMLASSPKFNVEAACQVAHAIGVSASVIEDDFFTAIDDLKQEADDAGAGHLGETAFGSAVFYNYICLDFDLLVKNLDGDEPLAKKAVIALVEAALTTPPTGKQNSFGSRGYALWALAEKGEFQPRSLAAAVCHPISGNNMISDAITRLETFRENLNSVYGQQTAFRKFDVTKPSGSMSELLEFVGQ</sequence>
<dbReference type="NCBIfam" id="TIGR01869">
    <property type="entry name" value="casC_Cse4"/>
    <property type="match status" value="1"/>
</dbReference>
<comment type="caution">
    <text evidence="1">The sequence shown here is derived from an EMBL/GenBank/DDBJ whole genome shotgun (WGS) entry which is preliminary data.</text>
</comment>
<dbReference type="EMBL" id="AFBP01000094">
    <property type="protein sequence ID" value="EGG50906.1"/>
    <property type="molecule type" value="Genomic_DNA"/>
</dbReference>
<dbReference type="GeneID" id="43349752"/>
<accession>F3QND4</accession>
<evidence type="ECO:0000313" key="2">
    <source>
        <dbReference type="Proteomes" id="UP000005156"/>
    </source>
</evidence>
<dbReference type="InterPro" id="IPR010148">
    <property type="entry name" value="CRISPR-assoc_prot_CT1975"/>
</dbReference>
<dbReference type="OrthoDB" id="5291250at2"/>